<evidence type="ECO:0000313" key="1">
    <source>
        <dbReference type="EMBL" id="KAJ4702143.1"/>
    </source>
</evidence>
<dbReference type="Proteomes" id="UP001164539">
    <property type="component" value="Chromosome 14"/>
</dbReference>
<evidence type="ECO:0000313" key="2">
    <source>
        <dbReference type="Proteomes" id="UP001164539"/>
    </source>
</evidence>
<accession>A0ACC1WV20</accession>
<keyword evidence="2" id="KW-1185">Reference proteome</keyword>
<name>A0ACC1WV20_MELAZ</name>
<gene>
    <name evidence="1" type="ORF">OWV82_025266</name>
</gene>
<dbReference type="EMBL" id="CM051407">
    <property type="protein sequence ID" value="KAJ4702143.1"/>
    <property type="molecule type" value="Genomic_DNA"/>
</dbReference>
<protein>
    <submittedName>
        <fullName evidence="1">IIS transcription factor</fullName>
    </submittedName>
</protein>
<sequence>MTLEDFFPPTKMKEGLTAPSLVEELVSIMQKEKDAGVKNIGDATRQWAAVASVIAATENRDCLDLFIQLDGLWFIDRWLKDAQKFANDTNEGFIEESITAMLRALEKLHIDNERSLSSGIWITVQNLLGHSSSRVQDRARALFESWKEGKVSGEHDHGVKCVGPSYDDDVAVSAIHGKESSRTESTILDVPLPKASFNEENNVTEPVGGEILPLNSECRQPENTEDVQTKSNNNEPCSDIKLDVIDMQDKPPDHVASKLSNSVAENSFMEDKLPVGTVERTCSVETCNSPASKQCCNEEQSNAQKMNELSKDEKQAATKVCVTASASTGTVEARTVSSAADVASDHDIMSAPPLKDNIDANEGDSDVKATVDGDVRTLASEPKSGMDNMEVANNCSTLVFKSSGEDCECHSDAMQNSSGKESMYGKHKDLGTSFSRIKGIGAAEEDKERISSDGVSDLRNDSNLSKSAMAIQSPDAANKRTSDIELEYGIIDALEVARKVAQEVEREVVDYRERSCSSSEKILSGGIGPPESPDSVNEKQDLVNEVPSKEMPAEQNYCAEAYCEVERQLVNSDNVETEPENGIADVESSQVTEAEVNPEKGLCGFDLNQEVCSDDMDRPVNPVNPVNPVSTPVSVVSASRAAAASGLPAAPLQFEGTLGWKGSAATSAFRPASPRRTSDSDKTTLPIGGANSSSKQRQDFLDIDLNVAEAVDEKLADLIPEKQIPVSSSLHSAESSLEMSPKRSERLKLDLNRISDDSDAPATDLRMETRLVPSRNGHRSPSPASSSSSMQPSLRNIDLNDRPYLHNDFSDQVPHHGKSYQNASAFGSPKADDPVISIMGARVEVNRKDFSPQISSLPNGRTLETAMDGNLARSRGVPGLGTSYSHSPGFGYNGFTTAPALSYSSPTYGPGSTIPYMVDTRGAPVVPQIVASAATVPTSYSQAPPFIMSMTSASSGLNFASRPNLDLNSGFATEGGNRDSLGLRQLFMPSQGRSMEEQLRGSSQPSSSSSGVGGKRKEPDSGRESFQLNCRHQQPPWK</sequence>
<reference evidence="1 2" key="1">
    <citation type="journal article" date="2023" name="Science">
        <title>Complex scaffold remodeling in plant triterpene biosynthesis.</title>
        <authorList>
            <person name="De La Pena R."/>
            <person name="Hodgson H."/>
            <person name="Liu J.C."/>
            <person name="Stephenson M.J."/>
            <person name="Martin A.C."/>
            <person name="Owen C."/>
            <person name="Harkess A."/>
            <person name="Leebens-Mack J."/>
            <person name="Jimenez L.E."/>
            <person name="Osbourn A."/>
            <person name="Sattely E.S."/>
        </authorList>
    </citation>
    <scope>NUCLEOTIDE SEQUENCE [LARGE SCALE GENOMIC DNA]</scope>
    <source>
        <strain evidence="2">cv. JPN11</strain>
        <tissue evidence="1">Leaf</tissue>
    </source>
</reference>
<comment type="caution">
    <text evidence="1">The sequence shown here is derived from an EMBL/GenBank/DDBJ whole genome shotgun (WGS) entry which is preliminary data.</text>
</comment>
<proteinExistence type="predicted"/>
<organism evidence="1 2">
    <name type="scientific">Melia azedarach</name>
    <name type="common">Chinaberry tree</name>
    <dbReference type="NCBI Taxonomy" id="155640"/>
    <lineage>
        <taxon>Eukaryota</taxon>
        <taxon>Viridiplantae</taxon>
        <taxon>Streptophyta</taxon>
        <taxon>Embryophyta</taxon>
        <taxon>Tracheophyta</taxon>
        <taxon>Spermatophyta</taxon>
        <taxon>Magnoliopsida</taxon>
        <taxon>eudicotyledons</taxon>
        <taxon>Gunneridae</taxon>
        <taxon>Pentapetalae</taxon>
        <taxon>rosids</taxon>
        <taxon>malvids</taxon>
        <taxon>Sapindales</taxon>
        <taxon>Meliaceae</taxon>
        <taxon>Melia</taxon>
    </lineage>
</organism>